<keyword evidence="5" id="KW-0347">Helicase</keyword>
<dbReference type="InterPro" id="IPR000330">
    <property type="entry name" value="SNF2_N"/>
</dbReference>
<organism evidence="5 6">
    <name type="scientific">Thermobrachium celere DSM 8682</name>
    <dbReference type="NCBI Taxonomy" id="941824"/>
    <lineage>
        <taxon>Bacteria</taxon>
        <taxon>Bacillati</taxon>
        <taxon>Bacillota</taxon>
        <taxon>Clostridia</taxon>
        <taxon>Eubacteriales</taxon>
        <taxon>Clostridiaceae</taxon>
        <taxon>Thermobrachium</taxon>
    </lineage>
</organism>
<comment type="caution">
    <text evidence="5">The sequence shown here is derived from an EMBL/GenBank/DDBJ whole genome shotgun (WGS) entry which is preliminary data.</text>
</comment>
<dbReference type="SMART" id="SM00490">
    <property type="entry name" value="HELICc"/>
    <property type="match status" value="1"/>
</dbReference>
<protein>
    <submittedName>
        <fullName evidence="5">Probable DEAH ATP-dependent helicase</fullName>
    </submittedName>
</protein>
<dbReference type="EMBL" id="CAVN010000149">
    <property type="protein sequence ID" value="CDF59190.1"/>
    <property type="molecule type" value="Genomic_DNA"/>
</dbReference>
<evidence type="ECO:0000313" key="5">
    <source>
        <dbReference type="EMBL" id="CDF59190.1"/>
    </source>
</evidence>
<feature type="coiled-coil region" evidence="2">
    <location>
        <begin position="639"/>
        <end position="666"/>
    </location>
</feature>
<feature type="domain" description="Helicase ATP-binding" evidence="3">
    <location>
        <begin position="243"/>
        <end position="431"/>
    </location>
</feature>
<accession>R7RUS4</accession>
<evidence type="ECO:0000313" key="6">
    <source>
        <dbReference type="Proteomes" id="UP000014923"/>
    </source>
</evidence>
<dbReference type="AlphaFoldDB" id="R7RUS4"/>
<dbReference type="GO" id="GO:0016787">
    <property type="term" value="F:hydrolase activity"/>
    <property type="evidence" value="ECO:0007669"/>
    <property type="project" value="UniProtKB-KW"/>
</dbReference>
<dbReference type="Proteomes" id="UP000014923">
    <property type="component" value="Unassembled WGS sequence"/>
</dbReference>
<dbReference type="InterPro" id="IPR049952">
    <property type="entry name" value="PhospholipD-like_anti-phage"/>
</dbReference>
<dbReference type="NCBIfam" id="NF042964">
    <property type="entry name" value="phospholipD_antiphage"/>
    <property type="match status" value="1"/>
</dbReference>
<dbReference type="GO" id="GO:0005524">
    <property type="term" value="F:ATP binding"/>
    <property type="evidence" value="ECO:0007669"/>
    <property type="project" value="InterPro"/>
</dbReference>
<evidence type="ECO:0000256" key="2">
    <source>
        <dbReference type="SAM" id="Coils"/>
    </source>
</evidence>
<keyword evidence="1" id="KW-0378">Hydrolase</keyword>
<evidence type="ECO:0000259" key="4">
    <source>
        <dbReference type="PROSITE" id="PS51194"/>
    </source>
</evidence>
<feature type="domain" description="Helicase C-terminal" evidence="4">
    <location>
        <begin position="683"/>
        <end position="845"/>
    </location>
</feature>
<dbReference type="RefSeq" id="WP_018666421.1">
    <property type="nucleotide sequence ID" value="NZ_HF952039.1"/>
</dbReference>
<dbReference type="InterPro" id="IPR049730">
    <property type="entry name" value="SNF2/RAD54-like_C"/>
</dbReference>
<dbReference type="InterPro" id="IPR025202">
    <property type="entry name" value="PLD-like_dom"/>
</dbReference>
<dbReference type="Pfam" id="PF13091">
    <property type="entry name" value="PLDc_2"/>
    <property type="match status" value="1"/>
</dbReference>
<dbReference type="Gene3D" id="3.30.870.10">
    <property type="entry name" value="Endonuclease Chain A"/>
    <property type="match status" value="1"/>
</dbReference>
<keyword evidence="5" id="KW-0547">Nucleotide-binding</keyword>
<dbReference type="Pfam" id="PF00176">
    <property type="entry name" value="SNF2-rel_dom"/>
    <property type="match status" value="1"/>
</dbReference>
<sequence length="906" mass="104990">MIYRYSSRRQKLDKTFLDEKLRGALAYDRIAGYFSSSILEIAGEAIESVEGIVRVVCNSELSIEDVKTAKAAKEAQRREWCESEPEKKLIGAGLRLEKLYNLLKSGKLQIKVIPNDVFGLIHGKAGVITLKDGRKTSFIGSVNETASAWKLNYEILWEDDSKEAVDWVQEEFDFFWNSQYAIPLSDFIIEDIKRLAQRKVIYSIEEWRKNAEPASTVIESPVYRKELGLWEHQKYFINLAFEDHKKSYGARYVLADMVGLGKTVQLAMAAQLMALYGDNPILIIVPKTLLWQWQDELYNLLDMPSAVWTGREWVDENGLKYPSNGDISIKKCPRRIGIVSQGLITSNSPIVDYLLSMEYECVIVDEAHRARRKKYNQGNDKTVAHESNQNNLMRFLMDISKRTKSMLLATATPVQLHPIEAWDLLEILSQKNDSVLGSKFSKWRTQPEKALNLLLGKEKFNEFDMSIIDWVRDPFPPANEDINFSLVRRRADMKDDEFVLSHEAIEGLKTTPDYRRLGRIIENNFIEFHNPFIRHIVRRTRDFLENTINPETNEPYLKKVEVKLFGERDDEAIVLPPYLKKAYGYAEEFSALLQKRVKGGGFLKTLLLKRVGSTIIAGKNTAEKMLSNWNMLQTDDDYEDEDVDKINEEKEEIKNLTAEEQDCLRKFIECLENNQAKDPKYELVLKLLINDKWIDRGCIIFSQYYDSAYFVAENLSKDLKFEKIGLYAGGDKSGIFVDGVFERRTKEELKQMVRRHELRVLVGTDAASEGLNLQTLGSLINLDLPWNPTRLEQRKGRIQRIGQIYDEVYIYNMRYKDSVEDRVHELLSSRLENIHNLFGQIPDILEDVWVKVALNEIEEAKHIIDAVPKQHPFELRYNQVKRIDWESCSTVLDSKEKKKCLMSGWK</sequence>
<dbReference type="CDD" id="cd18793">
    <property type="entry name" value="SF2_C_SNF"/>
    <property type="match status" value="1"/>
</dbReference>
<dbReference type="PANTHER" id="PTHR45766:SF6">
    <property type="entry name" value="SWI_SNF-RELATED MATRIX-ASSOCIATED ACTIN-DEPENDENT REGULATOR OF CHROMATIN SUBFAMILY A-LIKE PROTEIN 1"/>
    <property type="match status" value="1"/>
</dbReference>
<dbReference type="Gene3D" id="3.40.50.10810">
    <property type="entry name" value="Tandem AAA-ATPase domain"/>
    <property type="match status" value="1"/>
</dbReference>
<evidence type="ECO:0000256" key="1">
    <source>
        <dbReference type="ARBA" id="ARBA00022801"/>
    </source>
</evidence>
<dbReference type="SUPFAM" id="SSF56024">
    <property type="entry name" value="Phospholipase D/nuclease"/>
    <property type="match status" value="1"/>
</dbReference>
<gene>
    <name evidence="5" type="ORF">TCEL_02258</name>
</gene>
<dbReference type="Gene3D" id="3.40.50.300">
    <property type="entry name" value="P-loop containing nucleotide triphosphate hydrolases"/>
    <property type="match status" value="1"/>
</dbReference>
<dbReference type="InterPro" id="IPR001650">
    <property type="entry name" value="Helicase_C-like"/>
</dbReference>
<dbReference type="InterPro" id="IPR014001">
    <property type="entry name" value="Helicase_ATP-bd"/>
</dbReference>
<keyword evidence="2" id="KW-0175">Coiled coil</keyword>
<reference evidence="5" key="1">
    <citation type="submission" date="2013-03" db="EMBL/GenBank/DDBJ databases">
        <title>Draft genome sequence of the hydrogen-ethanol-producing anaerobic alkalithermophilic Caloramator celere.</title>
        <authorList>
            <person name="Ciranna A."/>
            <person name="Larjo A."/>
            <person name="Kivisto A."/>
            <person name="Santala V."/>
            <person name="Roos C."/>
            <person name="Karp M."/>
        </authorList>
    </citation>
    <scope>NUCLEOTIDE SEQUENCE [LARGE SCALE GENOMIC DNA]</scope>
    <source>
        <strain evidence="5">DSM 8682</strain>
    </source>
</reference>
<dbReference type="InterPro" id="IPR027417">
    <property type="entry name" value="P-loop_NTPase"/>
</dbReference>
<dbReference type="GO" id="GO:0004386">
    <property type="term" value="F:helicase activity"/>
    <property type="evidence" value="ECO:0007669"/>
    <property type="project" value="UniProtKB-KW"/>
</dbReference>
<name>R7RUS4_9CLOT</name>
<dbReference type="SMART" id="SM00487">
    <property type="entry name" value="DEXDc"/>
    <property type="match status" value="1"/>
</dbReference>
<proteinExistence type="predicted"/>
<keyword evidence="6" id="KW-1185">Reference proteome</keyword>
<dbReference type="OrthoDB" id="9814088at2"/>
<dbReference type="HOGENOM" id="CLU_006296_0_0_9"/>
<dbReference type="eggNOG" id="COG0553">
    <property type="taxonomic scope" value="Bacteria"/>
</dbReference>
<keyword evidence="5" id="KW-0067">ATP-binding</keyword>
<dbReference type="PROSITE" id="PS51194">
    <property type="entry name" value="HELICASE_CTER"/>
    <property type="match status" value="1"/>
</dbReference>
<dbReference type="Pfam" id="PF00271">
    <property type="entry name" value="Helicase_C"/>
    <property type="match status" value="1"/>
</dbReference>
<dbReference type="InterPro" id="IPR038718">
    <property type="entry name" value="SNF2-like_sf"/>
</dbReference>
<dbReference type="PROSITE" id="PS51192">
    <property type="entry name" value="HELICASE_ATP_BIND_1"/>
    <property type="match status" value="1"/>
</dbReference>
<dbReference type="CDD" id="cd09179">
    <property type="entry name" value="PLDc_N_DEXD_a"/>
    <property type="match status" value="1"/>
</dbReference>
<evidence type="ECO:0000259" key="3">
    <source>
        <dbReference type="PROSITE" id="PS51192"/>
    </source>
</evidence>
<dbReference type="PANTHER" id="PTHR45766">
    <property type="entry name" value="DNA ANNEALING HELICASE AND ENDONUCLEASE ZRANB3 FAMILY MEMBER"/>
    <property type="match status" value="1"/>
</dbReference>
<dbReference type="SUPFAM" id="SSF52540">
    <property type="entry name" value="P-loop containing nucleoside triphosphate hydrolases"/>
    <property type="match status" value="2"/>
</dbReference>